<dbReference type="InterPro" id="IPR005856">
    <property type="entry name" value="Cys_synth"/>
</dbReference>
<dbReference type="SUPFAM" id="SSF53686">
    <property type="entry name" value="Tryptophan synthase beta subunit-like PLP-dependent enzymes"/>
    <property type="match status" value="1"/>
</dbReference>
<dbReference type="Gene3D" id="3.40.50.1100">
    <property type="match status" value="2"/>
</dbReference>
<comment type="similarity">
    <text evidence="3 10">Belongs to the cysteine synthase/cystathionine beta-synthase family.</text>
</comment>
<keyword evidence="6 10" id="KW-0808">Transferase</keyword>
<comment type="pathway">
    <text evidence="2">Amino-acid biosynthesis; L-cysteine biosynthesis; L-cysteine from L-serine: step 2/2.</text>
</comment>
<evidence type="ECO:0000256" key="9">
    <source>
        <dbReference type="ARBA" id="ARBA00047931"/>
    </source>
</evidence>
<reference evidence="12 13" key="1">
    <citation type="submission" date="2019-10" db="EMBL/GenBank/DDBJ databases">
        <title>Taxonomy of Antarctic Massilia spp.: description of Massilia rubra sp. nov., Massilia aquatica sp. nov., Massilia mucilaginosa sp. nov., Massilia frigida sp. nov. isolated from streams, lakes and regoliths.</title>
        <authorList>
            <person name="Holochova P."/>
            <person name="Sedlacek I."/>
            <person name="Kralova S."/>
            <person name="Maslanova I."/>
            <person name="Busse H.-J."/>
            <person name="Stankova E."/>
            <person name="Vrbovska V."/>
            <person name="Kovarovic V."/>
            <person name="Bartak M."/>
            <person name="Svec P."/>
            <person name="Pantucek R."/>
        </authorList>
    </citation>
    <scope>NUCLEOTIDE SEQUENCE [LARGE SCALE GENOMIC DNA]</scope>
    <source>
        <strain evidence="12 13">CCM 8694</strain>
    </source>
</reference>
<sequence>MRIANDVTELIGNTPLVRIRKLAQGAGADILAKLEFYNPAHSVKDRIGLAMVEAAEAAGKIGPDTVIVEPTSGNTGIALAMVCAARGYRCKLVMPETMSSERRMLLRAYGAELVLTPGPEGMLGAIKVAEELVAANPNYFMPQQFNNPANPDVHRRTTAEEIWRDTDGKVDILVAGVGTGGTITGVGEVLKARKPGFQAIAVEPEASPMLSKGTKGPHPIQGIGAGFVPQVLKRAAFDEVICVSNDAAFETARAAAREEGLLVGISSGAALWAAIAVARRPENAGKVIVTMIPSFGERYLSTPLFANLAG</sequence>
<evidence type="ECO:0000256" key="10">
    <source>
        <dbReference type="RuleBase" id="RU003985"/>
    </source>
</evidence>
<dbReference type="InterPro" id="IPR036052">
    <property type="entry name" value="TrpB-like_PALP_sf"/>
</dbReference>
<comment type="catalytic activity">
    <reaction evidence="9 10">
        <text>O-acetyl-L-serine + hydrogen sulfide = L-cysteine + acetate</text>
        <dbReference type="Rhea" id="RHEA:14829"/>
        <dbReference type="ChEBI" id="CHEBI:29919"/>
        <dbReference type="ChEBI" id="CHEBI:30089"/>
        <dbReference type="ChEBI" id="CHEBI:35235"/>
        <dbReference type="ChEBI" id="CHEBI:58340"/>
        <dbReference type="EC" id="2.5.1.47"/>
    </reaction>
</comment>
<comment type="cofactor">
    <cofactor evidence="1 10">
        <name>pyridoxal 5'-phosphate</name>
        <dbReference type="ChEBI" id="CHEBI:597326"/>
    </cofactor>
</comment>
<name>A0ABX0MJD7_9BURK</name>
<evidence type="ECO:0000313" key="12">
    <source>
        <dbReference type="EMBL" id="NHZ62894.1"/>
    </source>
</evidence>
<evidence type="ECO:0000256" key="8">
    <source>
        <dbReference type="ARBA" id="ARBA00023192"/>
    </source>
</evidence>
<evidence type="ECO:0000256" key="5">
    <source>
        <dbReference type="ARBA" id="ARBA00022605"/>
    </source>
</evidence>
<dbReference type="InterPro" id="IPR050214">
    <property type="entry name" value="Cys_Synth/Cystath_Beta-Synth"/>
</dbReference>
<dbReference type="EC" id="2.5.1.47" evidence="4 10"/>
<evidence type="ECO:0000256" key="6">
    <source>
        <dbReference type="ARBA" id="ARBA00022679"/>
    </source>
</evidence>
<dbReference type="CDD" id="cd01561">
    <property type="entry name" value="CBS_like"/>
    <property type="match status" value="1"/>
</dbReference>
<protein>
    <recommendedName>
        <fullName evidence="4 10">Cysteine synthase</fullName>
        <ecNumber evidence="4 10">2.5.1.47</ecNumber>
    </recommendedName>
</protein>
<dbReference type="InterPro" id="IPR001216">
    <property type="entry name" value="P-phosphate_BS"/>
</dbReference>
<dbReference type="PANTHER" id="PTHR10314">
    <property type="entry name" value="CYSTATHIONINE BETA-SYNTHASE"/>
    <property type="match status" value="1"/>
</dbReference>
<dbReference type="Proteomes" id="UP000610594">
    <property type="component" value="Unassembled WGS sequence"/>
</dbReference>
<evidence type="ECO:0000259" key="11">
    <source>
        <dbReference type="Pfam" id="PF00291"/>
    </source>
</evidence>
<dbReference type="PROSITE" id="PS00901">
    <property type="entry name" value="CYS_SYNTHASE"/>
    <property type="match status" value="1"/>
</dbReference>
<evidence type="ECO:0000256" key="2">
    <source>
        <dbReference type="ARBA" id="ARBA00004962"/>
    </source>
</evidence>
<proteinExistence type="inferred from homology"/>
<keyword evidence="8 10" id="KW-0198">Cysteine biosynthesis</keyword>
<dbReference type="GO" id="GO:0004124">
    <property type="term" value="F:cysteine synthase activity"/>
    <property type="evidence" value="ECO:0007669"/>
    <property type="project" value="UniProtKB-EC"/>
</dbReference>
<keyword evidence="13" id="KW-1185">Reference proteome</keyword>
<organism evidence="12 13">
    <name type="scientific">Massilia genomosp. 1</name>
    <dbReference type="NCBI Taxonomy" id="2609280"/>
    <lineage>
        <taxon>Bacteria</taxon>
        <taxon>Pseudomonadati</taxon>
        <taxon>Pseudomonadota</taxon>
        <taxon>Betaproteobacteria</taxon>
        <taxon>Burkholderiales</taxon>
        <taxon>Oxalobacteraceae</taxon>
        <taxon>Telluria group</taxon>
        <taxon>Massilia</taxon>
    </lineage>
</organism>
<dbReference type="InterPro" id="IPR005859">
    <property type="entry name" value="CysK"/>
</dbReference>
<evidence type="ECO:0000256" key="7">
    <source>
        <dbReference type="ARBA" id="ARBA00022898"/>
    </source>
</evidence>
<dbReference type="InterPro" id="IPR001926">
    <property type="entry name" value="TrpB-like_PALP"/>
</dbReference>
<dbReference type="Pfam" id="PF00291">
    <property type="entry name" value="PALP"/>
    <property type="match status" value="1"/>
</dbReference>
<dbReference type="NCBIfam" id="TIGR01139">
    <property type="entry name" value="cysK"/>
    <property type="match status" value="1"/>
</dbReference>
<keyword evidence="7 10" id="KW-0663">Pyridoxal phosphate</keyword>
<evidence type="ECO:0000313" key="13">
    <source>
        <dbReference type="Proteomes" id="UP000610594"/>
    </source>
</evidence>
<comment type="caution">
    <text evidence="12">The sequence shown here is derived from an EMBL/GenBank/DDBJ whole genome shotgun (WGS) entry which is preliminary data.</text>
</comment>
<feature type="domain" description="Tryptophan synthase beta chain-like PALP" evidence="11">
    <location>
        <begin position="7"/>
        <end position="293"/>
    </location>
</feature>
<gene>
    <name evidence="12" type="primary">cysK</name>
    <name evidence="12" type="ORF">F1735_11365</name>
</gene>
<dbReference type="NCBIfam" id="TIGR01136">
    <property type="entry name" value="cysKM"/>
    <property type="match status" value="1"/>
</dbReference>
<evidence type="ECO:0000256" key="3">
    <source>
        <dbReference type="ARBA" id="ARBA00007103"/>
    </source>
</evidence>
<accession>A0ABX0MJD7</accession>
<dbReference type="EMBL" id="WHJF01000024">
    <property type="protein sequence ID" value="NHZ62894.1"/>
    <property type="molecule type" value="Genomic_DNA"/>
</dbReference>
<evidence type="ECO:0000256" key="4">
    <source>
        <dbReference type="ARBA" id="ARBA00012681"/>
    </source>
</evidence>
<dbReference type="RefSeq" id="WP_167237032.1">
    <property type="nucleotide sequence ID" value="NZ_WHJF01000024.1"/>
</dbReference>
<evidence type="ECO:0000256" key="1">
    <source>
        <dbReference type="ARBA" id="ARBA00001933"/>
    </source>
</evidence>
<keyword evidence="5 10" id="KW-0028">Amino-acid biosynthesis</keyword>